<proteinExistence type="predicted"/>
<gene>
    <name evidence="1" type="ORF">BDV96DRAFT_649960</name>
</gene>
<dbReference type="AlphaFoldDB" id="A0A6A5YWE1"/>
<sequence>MEYLFPVVRVFMDMGPELLEFQLPNTYRNPSYVEGYGIRKLDGEQFKDHSDFYKYLTETEFESKVLDKDGVTPLKFKIYKDNMGWSWFNNYNTDNAKFLIKSREPHLAVKFDELARGVLGVKTGHSWVMALKDTDEAQFKYKAIPLVEGGTTIAK</sequence>
<name>A0A6A5YWE1_9PLEO</name>
<evidence type="ECO:0000313" key="2">
    <source>
        <dbReference type="Proteomes" id="UP000799770"/>
    </source>
</evidence>
<protein>
    <submittedName>
        <fullName evidence="1">Uncharacterized protein</fullName>
    </submittedName>
</protein>
<dbReference type="Proteomes" id="UP000799770">
    <property type="component" value="Unassembled WGS sequence"/>
</dbReference>
<evidence type="ECO:0000313" key="1">
    <source>
        <dbReference type="EMBL" id="KAF2111400.1"/>
    </source>
</evidence>
<reference evidence="1" key="1">
    <citation type="journal article" date="2020" name="Stud. Mycol.">
        <title>101 Dothideomycetes genomes: a test case for predicting lifestyles and emergence of pathogens.</title>
        <authorList>
            <person name="Haridas S."/>
            <person name="Albert R."/>
            <person name="Binder M."/>
            <person name="Bloem J."/>
            <person name="Labutti K."/>
            <person name="Salamov A."/>
            <person name="Andreopoulos B."/>
            <person name="Baker S."/>
            <person name="Barry K."/>
            <person name="Bills G."/>
            <person name="Bluhm B."/>
            <person name="Cannon C."/>
            <person name="Castanera R."/>
            <person name="Culley D."/>
            <person name="Daum C."/>
            <person name="Ezra D."/>
            <person name="Gonzalez J."/>
            <person name="Henrissat B."/>
            <person name="Kuo A."/>
            <person name="Liang C."/>
            <person name="Lipzen A."/>
            <person name="Lutzoni F."/>
            <person name="Magnuson J."/>
            <person name="Mondo S."/>
            <person name="Nolan M."/>
            <person name="Ohm R."/>
            <person name="Pangilinan J."/>
            <person name="Park H.-J."/>
            <person name="Ramirez L."/>
            <person name="Alfaro M."/>
            <person name="Sun H."/>
            <person name="Tritt A."/>
            <person name="Yoshinaga Y."/>
            <person name="Zwiers L.-H."/>
            <person name="Turgeon B."/>
            <person name="Goodwin S."/>
            <person name="Spatafora J."/>
            <person name="Crous P."/>
            <person name="Grigoriev I."/>
        </authorList>
    </citation>
    <scope>NUCLEOTIDE SEQUENCE</scope>
    <source>
        <strain evidence="1">CBS 627.86</strain>
    </source>
</reference>
<dbReference type="EMBL" id="ML977334">
    <property type="protein sequence ID" value="KAF2111400.1"/>
    <property type="molecule type" value="Genomic_DNA"/>
</dbReference>
<accession>A0A6A5YWE1</accession>
<keyword evidence="2" id="KW-1185">Reference proteome</keyword>
<organism evidence="1 2">
    <name type="scientific">Lophiotrema nucula</name>
    <dbReference type="NCBI Taxonomy" id="690887"/>
    <lineage>
        <taxon>Eukaryota</taxon>
        <taxon>Fungi</taxon>
        <taxon>Dikarya</taxon>
        <taxon>Ascomycota</taxon>
        <taxon>Pezizomycotina</taxon>
        <taxon>Dothideomycetes</taxon>
        <taxon>Pleosporomycetidae</taxon>
        <taxon>Pleosporales</taxon>
        <taxon>Lophiotremataceae</taxon>
        <taxon>Lophiotrema</taxon>
    </lineage>
</organism>